<dbReference type="PANTHER" id="PTHR34611">
    <property type="match status" value="1"/>
</dbReference>
<evidence type="ECO:0000313" key="3">
    <source>
        <dbReference type="EMBL" id="WGL58419.1"/>
    </source>
</evidence>
<evidence type="ECO:0000313" key="4">
    <source>
        <dbReference type="Proteomes" id="UP001177527"/>
    </source>
</evidence>
<dbReference type="PANTHER" id="PTHR34611:SF2">
    <property type="entry name" value="INACTIVE RECOMBINATION-PROMOTING NUCLEASE-LIKE PROTEIN RPNE-RELATED"/>
    <property type="match status" value="1"/>
</dbReference>
<name>A0AA95G237_KLUIN</name>
<organism evidence="3 4">
    <name type="scientific">Kluyvera intermedia</name>
    <name type="common">Enterobacter intermedius</name>
    <dbReference type="NCBI Taxonomy" id="61648"/>
    <lineage>
        <taxon>Bacteria</taxon>
        <taxon>Pseudomonadati</taxon>
        <taxon>Pseudomonadota</taxon>
        <taxon>Gammaproteobacteria</taxon>
        <taxon>Enterobacterales</taxon>
        <taxon>Enterobacteriaceae</taxon>
        <taxon>Kluyvera</taxon>
    </lineage>
</organism>
<dbReference type="GO" id="GO:0006310">
    <property type="term" value="P:DNA recombination"/>
    <property type="evidence" value="ECO:0007669"/>
    <property type="project" value="TreeGrafter"/>
</dbReference>
<dbReference type="GO" id="GO:1990238">
    <property type="term" value="F:double-stranded DNA endonuclease activity"/>
    <property type="evidence" value="ECO:0007669"/>
    <property type="project" value="TreeGrafter"/>
</dbReference>
<dbReference type="InterPro" id="IPR006842">
    <property type="entry name" value="Transposase_31"/>
</dbReference>
<dbReference type="InterPro" id="IPR051699">
    <property type="entry name" value="Rpn/YhgA-like_nuclease"/>
</dbReference>
<reference evidence="3" key="1">
    <citation type="submission" date="2023-04" db="EMBL/GenBank/DDBJ databases">
        <title>APH(3)-Id, a novel chromosomal aminoglycoside phosphotransferase, identified from an environmental isolate of Kluyvera intermedia DW18.</title>
        <authorList>
            <person name="Sha Y."/>
        </authorList>
    </citation>
    <scope>NUCLEOTIDE SEQUENCE</scope>
    <source>
        <strain evidence="3">DW18</strain>
    </source>
</reference>
<dbReference type="Proteomes" id="UP001177527">
    <property type="component" value="Chromosome"/>
</dbReference>
<sequence>MMKIFSATPHDAIFKQLLHHQAIARDFLQIHLPATLLARCRLDTLQLTSSSFIEENLRARYSDILYALQTHEGPGYIYVLIEHQSTTDKLMAFRLIRYAIAAMQQHLDAGHDTLPLVIPMLFYHGPRPWTSRLNWLELFADPILAASLYTQDFPLVDITVIPDDEIMTHRRMAMLELLFKHIRQRDLATLHEQLGVLLLENWLTAPQLDALISYMLQAGGTQHPEELITRLAEYSPQHREQLMTIAEWLAEKGRKQGIVQGMEQGIEQGEAIGRREEAYKIARNMLSAGLTVTLITQLTGLTADDLETQHD</sequence>
<protein>
    <submittedName>
        <fullName evidence="3">Rpn family recombination-promoting nuclease/putative transposase</fullName>
    </submittedName>
</protein>
<evidence type="ECO:0000256" key="1">
    <source>
        <dbReference type="ARBA" id="ARBA00009787"/>
    </source>
</evidence>
<evidence type="ECO:0000259" key="2">
    <source>
        <dbReference type="Pfam" id="PF04754"/>
    </source>
</evidence>
<comment type="similarity">
    <text evidence="1">Belongs to the Rpn/YhgA-like nuclease family.</text>
</comment>
<dbReference type="EMBL" id="CP123488">
    <property type="protein sequence ID" value="WGL58419.1"/>
    <property type="molecule type" value="Genomic_DNA"/>
</dbReference>
<dbReference type="NCBIfam" id="TIGR01784">
    <property type="entry name" value="T_den_put_tspse"/>
    <property type="match status" value="1"/>
</dbReference>
<accession>A0AA95G237</accession>
<gene>
    <name evidence="3" type="ORF">QBD33_16800</name>
</gene>
<feature type="domain" description="Transposase (putative) YhgA-like" evidence="2">
    <location>
        <begin position="8"/>
        <end position="201"/>
    </location>
</feature>
<dbReference type="InterPro" id="IPR010106">
    <property type="entry name" value="RpnA"/>
</dbReference>
<dbReference type="Pfam" id="PF04754">
    <property type="entry name" value="Transposase_31"/>
    <property type="match status" value="1"/>
</dbReference>
<dbReference type="AlphaFoldDB" id="A0AA95G237"/>
<proteinExistence type="inferred from homology"/>